<feature type="region of interest" description="Disordered" evidence="1">
    <location>
        <begin position="1"/>
        <end position="68"/>
    </location>
</feature>
<proteinExistence type="predicted"/>
<comment type="caution">
    <text evidence="2">The sequence shown here is derived from an EMBL/GenBank/DDBJ whole genome shotgun (WGS) entry which is preliminary data.</text>
</comment>
<evidence type="ECO:0000256" key="1">
    <source>
        <dbReference type="SAM" id="MobiDB-lite"/>
    </source>
</evidence>
<feature type="compositionally biased region" description="Gly residues" evidence="1">
    <location>
        <begin position="56"/>
        <end position="66"/>
    </location>
</feature>
<dbReference type="Proteomes" id="UP001286313">
    <property type="component" value="Unassembled WGS sequence"/>
</dbReference>
<evidence type="ECO:0000313" key="2">
    <source>
        <dbReference type="EMBL" id="KAK3852648.1"/>
    </source>
</evidence>
<sequence length="134" mass="14388">MATLVRMGEEEGREGEEGDGGGKSEDGEEGDLHERGGGKYPEPRHPKGINDLTHGNKGGGGGGGDKGQCISQFTRLSLSWASSHSLLQPLLHVLDPPRQQPAGVQVKREADFLRLYTAIEYDTGIHECGRSSSY</sequence>
<accession>A0AAE1BLJ9</accession>
<name>A0AAE1BLJ9_PETCI</name>
<keyword evidence="3" id="KW-1185">Reference proteome</keyword>
<feature type="compositionally biased region" description="Basic and acidic residues" evidence="1">
    <location>
        <begin position="20"/>
        <end position="45"/>
    </location>
</feature>
<dbReference type="AlphaFoldDB" id="A0AAE1BLJ9"/>
<evidence type="ECO:0000313" key="3">
    <source>
        <dbReference type="Proteomes" id="UP001286313"/>
    </source>
</evidence>
<reference evidence="2" key="1">
    <citation type="submission" date="2023-10" db="EMBL/GenBank/DDBJ databases">
        <title>Genome assemblies of two species of porcelain crab, Petrolisthes cinctipes and Petrolisthes manimaculis (Anomura: Porcellanidae).</title>
        <authorList>
            <person name="Angst P."/>
        </authorList>
    </citation>
    <scope>NUCLEOTIDE SEQUENCE</scope>
    <source>
        <strain evidence="2">PB745_01</strain>
        <tissue evidence="2">Gill</tissue>
    </source>
</reference>
<gene>
    <name evidence="2" type="ORF">Pcinc_040779</name>
</gene>
<protein>
    <submittedName>
        <fullName evidence="2">Uncharacterized protein</fullName>
    </submittedName>
</protein>
<dbReference type="EMBL" id="JAWQEG010007320">
    <property type="protein sequence ID" value="KAK3852648.1"/>
    <property type="molecule type" value="Genomic_DNA"/>
</dbReference>
<organism evidence="2 3">
    <name type="scientific">Petrolisthes cinctipes</name>
    <name type="common">Flat porcelain crab</name>
    <dbReference type="NCBI Taxonomy" id="88211"/>
    <lineage>
        <taxon>Eukaryota</taxon>
        <taxon>Metazoa</taxon>
        <taxon>Ecdysozoa</taxon>
        <taxon>Arthropoda</taxon>
        <taxon>Crustacea</taxon>
        <taxon>Multicrustacea</taxon>
        <taxon>Malacostraca</taxon>
        <taxon>Eumalacostraca</taxon>
        <taxon>Eucarida</taxon>
        <taxon>Decapoda</taxon>
        <taxon>Pleocyemata</taxon>
        <taxon>Anomura</taxon>
        <taxon>Galatheoidea</taxon>
        <taxon>Porcellanidae</taxon>
        <taxon>Petrolisthes</taxon>
    </lineage>
</organism>